<gene>
    <name evidence="1" type="ORF">MRB53_022363</name>
</gene>
<dbReference type="EMBL" id="CM056815">
    <property type="protein sequence ID" value="KAJ8629040.1"/>
    <property type="molecule type" value="Genomic_DNA"/>
</dbReference>
<proteinExistence type="predicted"/>
<dbReference type="Proteomes" id="UP001234297">
    <property type="component" value="Chromosome 7"/>
</dbReference>
<evidence type="ECO:0000313" key="2">
    <source>
        <dbReference type="Proteomes" id="UP001234297"/>
    </source>
</evidence>
<accession>A0ACC2L6I5</accession>
<keyword evidence="2" id="KW-1185">Reference proteome</keyword>
<evidence type="ECO:0000313" key="1">
    <source>
        <dbReference type="EMBL" id="KAJ8629040.1"/>
    </source>
</evidence>
<sequence>MDFGEIHLRRERKPEEKTPATVVGEGEAKRGRRPESFLILWLLLQVDLKEETPAPVIGEGAAKRGRRPKSFMVIRLLLQIDLKEETPAPVAGVCSA</sequence>
<name>A0ACC2L6I5_PERAE</name>
<protein>
    <submittedName>
        <fullName evidence="1">Uncharacterized protein</fullName>
    </submittedName>
</protein>
<comment type="caution">
    <text evidence="1">The sequence shown here is derived from an EMBL/GenBank/DDBJ whole genome shotgun (WGS) entry which is preliminary data.</text>
</comment>
<organism evidence="1 2">
    <name type="scientific">Persea americana</name>
    <name type="common">Avocado</name>
    <dbReference type="NCBI Taxonomy" id="3435"/>
    <lineage>
        <taxon>Eukaryota</taxon>
        <taxon>Viridiplantae</taxon>
        <taxon>Streptophyta</taxon>
        <taxon>Embryophyta</taxon>
        <taxon>Tracheophyta</taxon>
        <taxon>Spermatophyta</taxon>
        <taxon>Magnoliopsida</taxon>
        <taxon>Magnoliidae</taxon>
        <taxon>Laurales</taxon>
        <taxon>Lauraceae</taxon>
        <taxon>Persea</taxon>
    </lineage>
</organism>
<reference evidence="1 2" key="1">
    <citation type="journal article" date="2022" name="Hortic Res">
        <title>A haplotype resolved chromosomal level avocado genome allows analysis of novel avocado genes.</title>
        <authorList>
            <person name="Nath O."/>
            <person name="Fletcher S.J."/>
            <person name="Hayward A."/>
            <person name="Shaw L.M."/>
            <person name="Masouleh A.K."/>
            <person name="Furtado A."/>
            <person name="Henry R.J."/>
            <person name="Mitter N."/>
        </authorList>
    </citation>
    <scope>NUCLEOTIDE SEQUENCE [LARGE SCALE GENOMIC DNA]</scope>
    <source>
        <strain evidence="2">cv. Hass</strain>
    </source>
</reference>